<evidence type="ECO:0000256" key="3">
    <source>
        <dbReference type="ARBA" id="ARBA00007880"/>
    </source>
</evidence>
<accession>A0AB39HK60</accession>
<feature type="binding site" evidence="8 10">
    <location>
        <position position="320"/>
    </location>
    <ligand>
        <name>substrate</name>
    </ligand>
</feature>
<dbReference type="Gene3D" id="3.20.20.10">
    <property type="entry name" value="Alanine racemase"/>
    <property type="match status" value="1"/>
</dbReference>
<proteinExistence type="inferred from homology"/>
<dbReference type="GO" id="GO:0005829">
    <property type="term" value="C:cytosol"/>
    <property type="evidence" value="ECO:0007669"/>
    <property type="project" value="TreeGrafter"/>
</dbReference>
<evidence type="ECO:0000256" key="4">
    <source>
        <dbReference type="ARBA" id="ARBA00013089"/>
    </source>
</evidence>
<evidence type="ECO:0000256" key="9">
    <source>
        <dbReference type="PIRSR" id="PIRSR600821-50"/>
    </source>
</evidence>
<dbReference type="InterPro" id="IPR011079">
    <property type="entry name" value="Ala_racemase_C"/>
</dbReference>
<dbReference type="GO" id="GO:0030632">
    <property type="term" value="P:D-alanine biosynthetic process"/>
    <property type="evidence" value="ECO:0007669"/>
    <property type="project" value="UniProtKB-UniRule"/>
</dbReference>
<dbReference type="GO" id="GO:0030170">
    <property type="term" value="F:pyridoxal phosphate binding"/>
    <property type="evidence" value="ECO:0007669"/>
    <property type="project" value="UniProtKB-UniRule"/>
</dbReference>
<dbReference type="FunFam" id="3.20.20.10:FF:000002">
    <property type="entry name" value="Alanine racemase"/>
    <property type="match status" value="1"/>
</dbReference>
<dbReference type="Pfam" id="PF00842">
    <property type="entry name" value="Ala_racemase_C"/>
    <property type="match status" value="1"/>
</dbReference>
<protein>
    <recommendedName>
        <fullName evidence="4 8">Alanine racemase</fullName>
        <ecNumber evidence="4 8">5.1.1.1</ecNumber>
    </recommendedName>
</protein>
<dbReference type="SMART" id="SM01005">
    <property type="entry name" value="Ala_racemase_C"/>
    <property type="match status" value="1"/>
</dbReference>
<evidence type="ECO:0000259" key="11">
    <source>
        <dbReference type="SMART" id="SM01005"/>
    </source>
</evidence>
<dbReference type="InterPro" id="IPR000821">
    <property type="entry name" value="Ala_racemase"/>
</dbReference>
<dbReference type="Gene3D" id="2.40.37.10">
    <property type="entry name" value="Lyase, Ornithine Decarboxylase, Chain A, domain 1"/>
    <property type="match status" value="1"/>
</dbReference>
<keyword evidence="6 8" id="KW-0413">Isomerase</keyword>
<dbReference type="HAMAP" id="MF_01201">
    <property type="entry name" value="Ala_racemase"/>
    <property type="match status" value="1"/>
</dbReference>
<feature type="binding site" evidence="8 10">
    <location>
        <position position="147"/>
    </location>
    <ligand>
        <name>substrate</name>
    </ligand>
</feature>
<dbReference type="SUPFAM" id="SSF50621">
    <property type="entry name" value="Alanine racemase C-terminal domain-like"/>
    <property type="match status" value="1"/>
</dbReference>
<feature type="modified residue" description="N6-(pyridoxal phosphate)lysine" evidence="8 9">
    <location>
        <position position="52"/>
    </location>
</feature>
<dbReference type="PANTHER" id="PTHR30511">
    <property type="entry name" value="ALANINE RACEMASE"/>
    <property type="match status" value="1"/>
</dbReference>
<reference evidence="12" key="1">
    <citation type="submission" date="2024-07" db="EMBL/GenBank/DDBJ databases">
        <title>Genome Analysis of a Potential Novel Vibrio Species Secreting pH- and Thermo-stable Alginate Lyase and its Application in Producing Alginate Oligosaccharides.</title>
        <authorList>
            <person name="Huang H."/>
            <person name="Bao K."/>
        </authorList>
    </citation>
    <scope>NUCLEOTIDE SEQUENCE</scope>
    <source>
        <strain evidence="12">HB236076</strain>
        <plasmid evidence="12">p-HB236076</plasmid>
    </source>
</reference>
<dbReference type="AlphaFoldDB" id="A0AB39HK60"/>
<feature type="active site" description="Proton acceptor; specific for L-alanine" evidence="8">
    <location>
        <position position="272"/>
    </location>
</feature>
<dbReference type="Pfam" id="PF01168">
    <property type="entry name" value="Ala_racemase_N"/>
    <property type="match status" value="1"/>
</dbReference>
<dbReference type="CDD" id="cd06827">
    <property type="entry name" value="PLPDE_III_AR_proteobact"/>
    <property type="match status" value="1"/>
</dbReference>
<evidence type="ECO:0000256" key="2">
    <source>
        <dbReference type="ARBA" id="ARBA00001933"/>
    </source>
</evidence>
<dbReference type="EC" id="5.1.1.1" evidence="4 8"/>
<dbReference type="FunFam" id="2.40.37.10:FF:000002">
    <property type="entry name" value="Alanine racemase"/>
    <property type="match status" value="1"/>
</dbReference>
<sequence>MPLSPTPYFLGVVHQGKDMITAQAIINLPAIQHNYQQLSQKCQGKPVIAVIKGDAYGHNAIEVAKALPNATMFAVSRIEEAIELREAGITQPVLLLEGCFCQDDLKTAAKLHFHSAIHCQEQLDDLLAVELDAPIALWLKVDTGMHRIGVEPAEVAHYVTQIEASGQCQGDLGFMSHFSCADDTSASTTTQQIECFLNATQAYPGPKTLANSAGILYWPQAHFDYMRGGIALYGASPNDHEVGHQHNLKPAMTLQSKLIAVRAHRANQPIGYGETWSAKQDTTIGVVAMGYGDGYPRNAPAGTPVMVNGREVPIVGRVSMDMITVDLGAHSQDKVGDRVEFWGEQLPIEKVAQHLGTISYELMIKLARRVNKQFIRD</sequence>
<comment type="pathway">
    <text evidence="7 8">Amino-acid biosynthesis; D-alanine biosynthesis; D-alanine from L-alanine: step 1/1.</text>
</comment>
<feature type="active site" description="Proton acceptor; specific for D-alanine" evidence="8">
    <location>
        <position position="52"/>
    </location>
</feature>
<name>A0AB39HK60_9VIBR</name>
<evidence type="ECO:0000256" key="5">
    <source>
        <dbReference type="ARBA" id="ARBA00022898"/>
    </source>
</evidence>
<dbReference type="KEGG" id="vih:AB0763_13465"/>
<dbReference type="PRINTS" id="PR00992">
    <property type="entry name" value="ALARACEMASE"/>
</dbReference>
<keyword evidence="12" id="KW-0614">Plasmid</keyword>
<geneLocation type="plasmid" evidence="12">
    <name>p-HB236076</name>
</geneLocation>
<comment type="function">
    <text evidence="8">Catalyzes the interconversion of L-alanine and D-alanine. May also act on other amino acids.</text>
</comment>
<evidence type="ECO:0000256" key="1">
    <source>
        <dbReference type="ARBA" id="ARBA00000316"/>
    </source>
</evidence>
<dbReference type="RefSeq" id="WP_306099708.1">
    <property type="nucleotide sequence ID" value="NZ_CP162602.1"/>
</dbReference>
<evidence type="ECO:0000256" key="7">
    <source>
        <dbReference type="ARBA" id="ARBA00037912"/>
    </source>
</evidence>
<dbReference type="InterPro" id="IPR009006">
    <property type="entry name" value="Ala_racemase/Decarboxylase_C"/>
</dbReference>
<comment type="similarity">
    <text evidence="3 8">Belongs to the alanine racemase family.</text>
</comment>
<organism evidence="12">
    <name type="scientific">Vibrio sp. HB236076</name>
    <dbReference type="NCBI Taxonomy" id="3232307"/>
    <lineage>
        <taxon>Bacteria</taxon>
        <taxon>Pseudomonadati</taxon>
        <taxon>Pseudomonadota</taxon>
        <taxon>Gammaproteobacteria</taxon>
        <taxon>Vibrionales</taxon>
        <taxon>Vibrionaceae</taxon>
        <taxon>Vibrio</taxon>
    </lineage>
</organism>
<gene>
    <name evidence="12" type="primary">alr</name>
    <name evidence="12" type="ORF">AB0763_13465</name>
</gene>
<evidence type="ECO:0000256" key="10">
    <source>
        <dbReference type="PIRSR" id="PIRSR600821-52"/>
    </source>
</evidence>
<dbReference type="InterPro" id="IPR001608">
    <property type="entry name" value="Ala_racemase_N"/>
</dbReference>
<feature type="domain" description="Alanine racemase C-terminal" evidence="11">
    <location>
        <begin position="251"/>
        <end position="375"/>
    </location>
</feature>
<evidence type="ECO:0000256" key="8">
    <source>
        <dbReference type="HAMAP-Rule" id="MF_01201"/>
    </source>
</evidence>
<dbReference type="InterPro" id="IPR029066">
    <property type="entry name" value="PLP-binding_barrel"/>
</dbReference>
<dbReference type="PANTHER" id="PTHR30511:SF4">
    <property type="entry name" value="ALANINE RACEMASE, BIOSYNTHETIC"/>
    <property type="match status" value="1"/>
</dbReference>
<dbReference type="EMBL" id="CP162602">
    <property type="protein sequence ID" value="XDK26793.1"/>
    <property type="molecule type" value="Genomic_DNA"/>
</dbReference>
<evidence type="ECO:0000256" key="6">
    <source>
        <dbReference type="ARBA" id="ARBA00023235"/>
    </source>
</evidence>
<keyword evidence="5 8" id="KW-0663">Pyridoxal phosphate</keyword>
<comment type="catalytic activity">
    <reaction evidence="1 8">
        <text>L-alanine = D-alanine</text>
        <dbReference type="Rhea" id="RHEA:20249"/>
        <dbReference type="ChEBI" id="CHEBI:57416"/>
        <dbReference type="ChEBI" id="CHEBI:57972"/>
        <dbReference type="EC" id="5.1.1.1"/>
    </reaction>
</comment>
<dbReference type="NCBIfam" id="TIGR00492">
    <property type="entry name" value="alr"/>
    <property type="match status" value="1"/>
</dbReference>
<dbReference type="SUPFAM" id="SSF51419">
    <property type="entry name" value="PLP-binding barrel"/>
    <property type="match status" value="1"/>
</dbReference>
<evidence type="ECO:0000313" key="12">
    <source>
        <dbReference type="EMBL" id="XDK26793.1"/>
    </source>
</evidence>
<comment type="cofactor">
    <cofactor evidence="2 8 9">
        <name>pyridoxal 5'-phosphate</name>
        <dbReference type="ChEBI" id="CHEBI:597326"/>
    </cofactor>
</comment>
<dbReference type="GO" id="GO:0008784">
    <property type="term" value="F:alanine racemase activity"/>
    <property type="evidence" value="ECO:0007669"/>
    <property type="project" value="UniProtKB-UniRule"/>
</dbReference>